<proteinExistence type="predicted"/>
<organism evidence="1 2">
    <name type="scientific">Saccharopolyspora cebuensis</name>
    <dbReference type="NCBI Taxonomy" id="418759"/>
    <lineage>
        <taxon>Bacteria</taxon>
        <taxon>Bacillati</taxon>
        <taxon>Actinomycetota</taxon>
        <taxon>Actinomycetes</taxon>
        <taxon>Pseudonocardiales</taxon>
        <taxon>Pseudonocardiaceae</taxon>
        <taxon>Saccharopolyspora</taxon>
    </lineage>
</organism>
<gene>
    <name evidence="1" type="ORF">AB8O55_26885</name>
</gene>
<dbReference type="EMBL" id="JBGEHV010000075">
    <property type="protein sequence ID" value="MEY8043049.1"/>
    <property type="molecule type" value="Genomic_DNA"/>
</dbReference>
<evidence type="ECO:0000313" key="2">
    <source>
        <dbReference type="Proteomes" id="UP001564626"/>
    </source>
</evidence>
<keyword evidence="2" id="KW-1185">Reference proteome</keyword>
<sequence>MAPFGFTGLDRGAPTALCGAVCGVCGQDARFRPVPGAPERRACARCGAHRTSAVGAHRG</sequence>
<evidence type="ECO:0000313" key="1">
    <source>
        <dbReference type="EMBL" id="MEY8043049.1"/>
    </source>
</evidence>
<name>A0ABV4CQP0_9PSEU</name>
<dbReference type="Proteomes" id="UP001564626">
    <property type="component" value="Unassembled WGS sequence"/>
</dbReference>
<comment type="caution">
    <text evidence="1">The sequence shown here is derived from an EMBL/GenBank/DDBJ whole genome shotgun (WGS) entry which is preliminary data.</text>
</comment>
<protein>
    <submittedName>
        <fullName evidence="1">Uncharacterized protein</fullName>
    </submittedName>
</protein>
<accession>A0ABV4CQP0</accession>
<reference evidence="1 2" key="1">
    <citation type="submission" date="2024-08" db="EMBL/GenBank/DDBJ databases">
        <title>Genome mining of Saccharopolyspora cebuensis PGLac3 from Nigerian medicinal plant.</title>
        <authorList>
            <person name="Ezeobiora C.E."/>
            <person name="Igbokwe N.H."/>
            <person name="Amin D.H."/>
            <person name="Mendie U.E."/>
        </authorList>
    </citation>
    <scope>NUCLEOTIDE SEQUENCE [LARGE SCALE GENOMIC DNA]</scope>
    <source>
        <strain evidence="1 2">PGLac3</strain>
    </source>
</reference>
<dbReference type="RefSeq" id="WP_345364247.1">
    <property type="nucleotide sequence ID" value="NZ_BAABII010000010.1"/>
</dbReference>